<name>A0A9W8Y2X2_9PLEO</name>
<gene>
    <name evidence="3" type="ORF">N0V83_008089</name>
</gene>
<dbReference type="InterPro" id="IPR056632">
    <property type="entry name" value="DUF7730"/>
</dbReference>
<feature type="region of interest" description="Disordered" evidence="1">
    <location>
        <begin position="75"/>
        <end position="95"/>
    </location>
</feature>
<organism evidence="3 4">
    <name type="scientific">Neocucurbitaria cava</name>
    <dbReference type="NCBI Taxonomy" id="798079"/>
    <lineage>
        <taxon>Eukaryota</taxon>
        <taxon>Fungi</taxon>
        <taxon>Dikarya</taxon>
        <taxon>Ascomycota</taxon>
        <taxon>Pezizomycotina</taxon>
        <taxon>Dothideomycetes</taxon>
        <taxon>Pleosporomycetidae</taxon>
        <taxon>Pleosporales</taxon>
        <taxon>Pleosporineae</taxon>
        <taxon>Cucurbitariaceae</taxon>
        <taxon>Neocucurbitaria</taxon>
    </lineage>
</organism>
<feature type="region of interest" description="Disordered" evidence="1">
    <location>
        <begin position="1"/>
        <end position="22"/>
    </location>
</feature>
<dbReference type="PANTHER" id="PTHR42085:SF1">
    <property type="entry name" value="F-BOX DOMAIN-CONTAINING PROTEIN"/>
    <property type="match status" value="1"/>
</dbReference>
<keyword evidence="4" id="KW-1185">Reference proteome</keyword>
<feature type="domain" description="DUF7730" evidence="2">
    <location>
        <begin position="29"/>
        <end position="130"/>
    </location>
</feature>
<evidence type="ECO:0000313" key="4">
    <source>
        <dbReference type="Proteomes" id="UP001140560"/>
    </source>
</evidence>
<accession>A0A9W8Y2X2</accession>
<evidence type="ECO:0000259" key="2">
    <source>
        <dbReference type="Pfam" id="PF24864"/>
    </source>
</evidence>
<dbReference type="Proteomes" id="UP001140560">
    <property type="component" value="Unassembled WGS sequence"/>
</dbReference>
<evidence type="ECO:0000313" key="3">
    <source>
        <dbReference type="EMBL" id="KAJ4366453.1"/>
    </source>
</evidence>
<dbReference type="InterPro" id="IPR038883">
    <property type="entry name" value="AN11006-like"/>
</dbReference>
<dbReference type="OrthoDB" id="5413827at2759"/>
<protein>
    <recommendedName>
        <fullName evidence="2">DUF7730 domain-containing protein</fullName>
    </recommendedName>
</protein>
<reference evidence="3" key="1">
    <citation type="submission" date="2022-10" db="EMBL/GenBank/DDBJ databases">
        <title>Tapping the CABI collections for fungal endophytes: first genome assemblies for Collariella, Neodidymelliopsis, Ascochyta clinopodiicola, Didymella pomorum, Didymosphaeria variabile, Neocosmospora piperis and Neocucurbitaria cava.</title>
        <authorList>
            <person name="Hill R."/>
        </authorList>
    </citation>
    <scope>NUCLEOTIDE SEQUENCE</scope>
    <source>
        <strain evidence="3">IMI 356814</strain>
    </source>
</reference>
<evidence type="ECO:0000256" key="1">
    <source>
        <dbReference type="SAM" id="MobiDB-lite"/>
    </source>
</evidence>
<dbReference type="AlphaFoldDB" id="A0A9W8Y2X2"/>
<dbReference type="PANTHER" id="PTHR42085">
    <property type="entry name" value="F-BOX DOMAIN-CONTAINING PROTEIN"/>
    <property type="match status" value="1"/>
</dbReference>
<comment type="caution">
    <text evidence="3">The sequence shown here is derived from an EMBL/GenBank/DDBJ whole genome shotgun (WGS) entry which is preliminary data.</text>
</comment>
<dbReference type="Pfam" id="PF24864">
    <property type="entry name" value="DUF7730"/>
    <property type="match status" value="1"/>
</dbReference>
<feature type="compositionally biased region" description="Polar residues" evidence="1">
    <location>
        <begin position="8"/>
        <end position="22"/>
    </location>
</feature>
<proteinExistence type="predicted"/>
<sequence length="402" mass="45438">MTSPPTPATMEQQLSIPKLTSQPAGPGPSFLVDLAPEMRNSVYDYLLEFASPIAIRYLPNHPHVLAISEDDDCISEAEDDDRVSETESPDRVAPASKREVQAILGILGTCRQLYHETASILYGRNTFVFRGDRKQHIDIHGHIPCAAEFLTNSSTRSQCLQRVVIDLDRHWCTTEWCLHPHPLPKEHVDLTPLVKASWMLNATNCIFEFKSSELGPGYFDVEFLHLVLRHLVADTFHLRKYGRQILAIKAGNVIPQYWHKAYRGQKCVVVLGNAADGTRPDACMELELAAMDHIERFKLLRGGWYDWPEVGVASRSRGKTLELISNGWRPNLLGLPYAIQTEIYQQVLIAPNGIMLDLDTKRVTPVDTALLLVNKAVFKIAKPLFWTQNTFTYKMKMYSGSK</sequence>
<dbReference type="EMBL" id="JAPEUY010000014">
    <property type="protein sequence ID" value="KAJ4366453.1"/>
    <property type="molecule type" value="Genomic_DNA"/>
</dbReference>
<feature type="compositionally biased region" description="Basic and acidic residues" evidence="1">
    <location>
        <begin position="83"/>
        <end position="95"/>
    </location>
</feature>